<name>A0A2L0EHV8_SORCE</name>
<gene>
    <name evidence="2" type="ORF">SOCE26_002540</name>
</gene>
<feature type="signal peptide" evidence="1">
    <location>
        <begin position="1"/>
        <end position="29"/>
    </location>
</feature>
<sequence>MKNDGCALQSRIWQLAAAAVSALSLVACGGTDESTAEPALDEVGVAYQGLSSHSGWAHTDHANPYTNRCVNDAASSINALYDPSYVMAYRSGSDACSAYAPTTGAGLIHHQGIQRLARDYNYLLVTTSVQGGARPGFEVVRLGSLSNNPWLLGRNASPSRLPSCSDAIVHYQSDDSGMPYDHSGGLQVNGEYVIVPFEKNDDQATAGFRIARLSNPLNPQWSPLVLRTRGQTVNAGAVSLTLLSSGRYLAFVFGHNSDDVEVFVSSEAAMPYFGSSTSTWVSQVSVSTPFGGAEYQGLQLVTQCDGQLFVAGTHRNKWFDEDWVDLWRVDLSAAFVPSFTEVASRHMSCSSSATGNKRYCAFDAGAGIYVDPDGEILLYGVEHYNDAYPGTTRAVKVREFP</sequence>
<accession>A0A2L0EHV8</accession>
<evidence type="ECO:0000256" key="1">
    <source>
        <dbReference type="SAM" id="SignalP"/>
    </source>
</evidence>
<evidence type="ECO:0008006" key="4">
    <source>
        <dbReference type="Google" id="ProtNLM"/>
    </source>
</evidence>
<keyword evidence="1" id="KW-0732">Signal</keyword>
<feature type="chain" id="PRO_5014597257" description="Lipoprotein" evidence="1">
    <location>
        <begin position="30"/>
        <end position="401"/>
    </location>
</feature>
<reference evidence="2 3" key="1">
    <citation type="submission" date="2015-09" db="EMBL/GenBank/DDBJ databases">
        <title>Sorangium comparison.</title>
        <authorList>
            <person name="Zaburannyi N."/>
            <person name="Bunk B."/>
            <person name="Overmann J."/>
            <person name="Mueller R."/>
        </authorList>
    </citation>
    <scope>NUCLEOTIDE SEQUENCE [LARGE SCALE GENOMIC DNA]</scope>
    <source>
        <strain evidence="2 3">So ce26</strain>
    </source>
</reference>
<organism evidence="2 3">
    <name type="scientific">Sorangium cellulosum</name>
    <name type="common">Polyangium cellulosum</name>
    <dbReference type="NCBI Taxonomy" id="56"/>
    <lineage>
        <taxon>Bacteria</taxon>
        <taxon>Pseudomonadati</taxon>
        <taxon>Myxococcota</taxon>
        <taxon>Polyangia</taxon>
        <taxon>Polyangiales</taxon>
        <taxon>Polyangiaceae</taxon>
        <taxon>Sorangium</taxon>
    </lineage>
</organism>
<dbReference type="PROSITE" id="PS51257">
    <property type="entry name" value="PROKAR_LIPOPROTEIN"/>
    <property type="match status" value="1"/>
</dbReference>
<dbReference type="EMBL" id="CP012673">
    <property type="protein sequence ID" value="AUX38874.1"/>
    <property type="molecule type" value="Genomic_DNA"/>
</dbReference>
<evidence type="ECO:0000313" key="2">
    <source>
        <dbReference type="EMBL" id="AUX38874.1"/>
    </source>
</evidence>
<dbReference type="AlphaFoldDB" id="A0A2L0EHV8"/>
<dbReference type="Proteomes" id="UP000238348">
    <property type="component" value="Chromosome"/>
</dbReference>
<protein>
    <recommendedName>
        <fullName evidence="4">Lipoprotein</fullName>
    </recommendedName>
</protein>
<evidence type="ECO:0000313" key="3">
    <source>
        <dbReference type="Proteomes" id="UP000238348"/>
    </source>
</evidence>
<proteinExistence type="predicted"/>